<gene>
    <name evidence="1" type="ORF">SAMN05444584_1199</name>
</gene>
<accession>A0A217EFZ6</accession>
<proteinExistence type="predicted"/>
<protein>
    <submittedName>
        <fullName evidence="1">Uncharacterized protein</fullName>
    </submittedName>
</protein>
<dbReference type="RefSeq" id="WP_088823235.1">
    <property type="nucleotide sequence ID" value="NZ_FZLN01000001.1"/>
</dbReference>
<dbReference type="OrthoDB" id="6703605at2"/>
<evidence type="ECO:0000313" key="1">
    <source>
        <dbReference type="EMBL" id="SNQ29252.1"/>
    </source>
</evidence>
<dbReference type="EMBL" id="FZLN01000001">
    <property type="protein sequence ID" value="SNQ29252.1"/>
    <property type="molecule type" value="Genomic_DNA"/>
</dbReference>
<dbReference type="Proteomes" id="UP000243463">
    <property type="component" value="Unassembled WGS sequence"/>
</dbReference>
<organism evidence="1 2">
    <name type="scientific">Acinetobacter apis</name>
    <dbReference type="NCBI Taxonomy" id="1229165"/>
    <lineage>
        <taxon>Bacteria</taxon>
        <taxon>Pseudomonadati</taxon>
        <taxon>Pseudomonadota</taxon>
        <taxon>Gammaproteobacteria</taxon>
        <taxon>Moraxellales</taxon>
        <taxon>Moraxellaceae</taxon>
        <taxon>Acinetobacter</taxon>
    </lineage>
</organism>
<name>A0A217EFZ6_9GAMM</name>
<evidence type="ECO:0000313" key="2">
    <source>
        <dbReference type="Proteomes" id="UP000243463"/>
    </source>
</evidence>
<dbReference type="AlphaFoldDB" id="A0A217EFZ6"/>
<sequence>MNLQFTHKPNYFLGAQLVVRHLQNTLQKEKRDHVIFSIDDFKQLFQGDNASATIDLDSILHIAKQYKVETLSGDTALIQSYHIDGEKHNVNFTINTSAVDALNEGKSFITPDASSYE</sequence>
<keyword evidence="2" id="KW-1185">Reference proteome</keyword>
<reference evidence="2" key="1">
    <citation type="submission" date="2017-06" db="EMBL/GenBank/DDBJ databases">
        <authorList>
            <person name="Varghese N."/>
            <person name="Submissions S."/>
        </authorList>
    </citation>
    <scope>NUCLEOTIDE SEQUENCE [LARGE SCALE GENOMIC DNA]</scope>
    <source>
        <strain evidence="2">ANC 5114</strain>
    </source>
</reference>